<dbReference type="OrthoDB" id="4733706at2759"/>
<accession>A0A6A6CDM4</accession>
<evidence type="ECO:0000256" key="1">
    <source>
        <dbReference type="SAM" id="MobiDB-lite"/>
    </source>
</evidence>
<feature type="signal peptide" evidence="3">
    <location>
        <begin position="1"/>
        <end position="22"/>
    </location>
</feature>
<dbReference type="GeneID" id="54570851"/>
<keyword evidence="3" id="KW-0732">Signal</keyword>
<evidence type="ECO:0000313" key="5">
    <source>
        <dbReference type="Proteomes" id="UP000799537"/>
    </source>
</evidence>
<keyword evidence="2" id="KW-0812">Transmembrane</keyword>
<evidence type="ECO:0000313" key="4">
    <source>
        <dbReference type="EMBL" id="KAF2164278.1"/>
    </source>
</evidence>
<dbReference type="Proteomes" id="UP000799537">
    <property type="component" value="Unassembled WGS sequence"/>
</dbReference>
<organism evidence="4 5">
    <name type="scientific">Zasmidium cellare ATCC 36951</name>
    <dbReference type="NCBI Taxonomy" id="1080233"/>
    <lineage>
        <taxon>Eukaryota</taxon>
        <taxon>Fungi</taxon>
        <taxon>Dikarya</taxon>
        <taxon>Ascomycota</taxon>
        <taxon>Pezizomycotina</taxon>
        <taxon>Dothideomycetes</taxon>
        <taxon>Dothideomycetidae</taxon>
        <taxon>Mycosphaerellales</taxon>
        <taxon>Mycosphaerellaceae</taxon>
        <taxon>Zasmidium</taxon>
    </lineage>
</organism>
<proteinExistence type="predicted"/>
<protein>
    <recommendedName>
        <fullName evidence="6">Mid2 domain-containing protein</fullName>
    </recommendedName>
</protein>
<dbReference type="EMBL" id="ML993604">
    <property type="protein sequence ID" value="KAF2164278.1"/>
    <property type="molecule type" value="Genomic_DNA"/>
</dbReference>
<feature type="chain" id="PRO_5025540937" description="Mid2 domain-containing protein" evidence="3">
    <location>
        <begin position="23"/>
        <end position="573"/>
    </location>
</feature>
<feature type="region of interest" description="Disordered" evidence="1">
    <location>
        <begin position="512"/>
        <end position="533"/>
    </location>
</feature>
<dbReference type="RefSeq" id="XP_033665167.1">
    <property type="nucleotide sequence ID" value="XM_033817579.1"/>
</dbReference>
<evidence type="ECO:0000256" key="2">
    <source>
        <dbReference type="SAM" id="Phobius"/>
    </source>
</evidence>
<dbReference type="AlphaFoldDB" id="A0A6A6CDM4"/>
<gene>
    <name evidence="4" type="ORF">M409DRAFT_67843</name>
</gene>
<name>A0A6A6CDM4_ZASCE</name>
<sequence>MTTLSRVGILLVLLNFGRLSEGSPSQNIDATYPLGQRNGDVYHAISRELHRITPRDRAWKNSTSFDKSWDGAVLLQLDAEAKASTANITVETGIEVICTTCYLKGVATAELSVSKTMNISQELKQLSESLKDTVENFTDATKDFVEETVDNGIGSFGSDEDFKFPTFDFDFNNLSIPAVPDTSLRFSFDGLELYMLIDTTLSLDATYTLNLFNSGRDVAGIMPIGLHITDDLELGLMFTVYLVLAARADIDVSSGFHLLLDDGFAIYIALFGDNASSITHNGGQSEFLPVEVESAGAVFAATLRIGAHAGLSLSTPKLPTIANHSFSVGGGIEVGVFANIAEFVTNVTAQPDDSDCQLAVAQSYQLALGAAAGATVAFGTRTWGPVATTSVPIFTTELASACASKGRTRPTSTEEAILTEPNLSPGRRQELKSTATTTTVTTYTGVNCLSAGLVNCPASLQSTILSSTTITRTTAAPSGTDEDDIIWPDAIQSTVTSGALFNKDVIRLPSTSGSPVSYVRPPTSTSTTTDGGIAGGIASQVEDRVRGIAKPVIIGVSVGLGVPLLIAIVLGIL</sequence>
<reference evidence="4" key="1">
    <citation type="journal article" date="2020" name="Stud. Mycol.">
        <title>101 Dothideomycetes genomes: a test case for predicting lifestyles and emergence of pathogens.</title>
        <authorList>
            <person name="Haridas S."/>
            <person name="Albert R."/>
            <person name="Binder M."/>
            <person name="Bloem J."/>
            <person name="Labutti K."/>
            <person name="Salamov A."/>
            <person name="Andreopoulos B."/>
            <person name="Baker S."/>
            <person name="Barry K."/>
            <person name="Bills G."/>
            <person name="Bluhm B."/>
            <person name="Cannon C."/>
            <person name="Castanera R."/>
            <person name="Culley D."/>
            <person name="Daum C."/>
            <person name="Ezra D."/>
            <person name="Gonzalez J."/>
            <person name="Henrissat B."/>
            <person name="Kuo A."/>
            <person name="Liang C."/>
            <person name="Lipzen A."/>
            <person name="Lutzoni F."/>
            <person name="Magnuson J."/>
            <person name="Mondo S."/>
            <person name="Nolan M."/>
            <person name="Ohm R."/>
            <person name="Pangilinan J."/>
            <person name="Park H.-J."/>
            <person name="Ramirez L."/>
            <person name="Alfaro M."/>
            <person name="Sun H."/>
            <person name="Tritt A."/>
            <person name="Yoshinaga Y."/>
            <person name="Zwiers L.-H."/>
            <person name="Turgeon B."/>
            <person name="Goodwin S."/>
            <person name="Spatafora J."/>
            <person name="Crous P."/>
            <person name="Grigoriev I."/>
        </authorList>
    </citation>
    <scope>NUCLEOTIDE SEQUENCE</scope>
    <source>
        <strain evidence="4">ATCC 36951</strain>
    </source>
</reference>
<keyword evidence="5" id="KW-1185">Reference proteome</keyword>
<evidence type="ECO:0008006" key="6">
    <source>
        <dbReference type="Google" id="ProtNLM"/>
    </source>
</evidence>
<feature type="transmembrane region" description="Helical" evidence="2">
    <location>
        <begin position="552"/>
        <end position="572"/>
    </location>
</feature>
<keyword evidence="2" id="KW-1133">Transmembrane helix</keyword>
<keyword evidence="2" id="KW-0472">Membrane</keyword>
<evidence type="ECO:0000256" key="3">
    <source>
        <dbReference type="SAM" id="SignalP"/>
    </source>
</evidence>